<evidence type="ECO:0000256" key="3">
    <source>
        <dbReference type="ARBA" id="ARBA00022692"/>
    </source>
</evidence>
<evidence type="ECO:0000256" key="1">
    <source>
        <dbReference type="ARBA" id="ARBA00004651"/>
    </source>
</evidence>
<evidence type="ECO:0000256" key="4">
    <source>
        <dbReference type="ARBA" id="ARBA00022989"/>
    </source>
</evidence>
<feature type="transmembrane region" description="Helical" evidence="6">
    <location>
        <begin position="149"/>
        <end position="174"/>
    </location>
</feature>
<name>A0A917BZW3_9PROT</name>
<feature type="transmembrane region" description="Helical" evidence="6">
    <location>
        <begin position="41"/>
        <end position="65"/>
    </location>
</feature>
<dbReference type="GO" id="GO:0005886">
    <property type="term" value="C:plasma membrane"/>
    <property type="evidence" value="ECO:0007669"/>
    <property type="project" value="UniProtKB-SubCell"/>
</dbReference>
<evidence type="ECO:0000313" key="8">
    <source>
        <dbReference type="Proteomes" id="UP000632498"/>
    </source>
</evidence>
<dbReference type="RefSeq" id="WP_188663728.1">
    <property type="nucleotide sequence ID" value="NZ_BMHV01000010.1"/>
</dbReference>
<dbReference type="AlphaFoldDB" id="A0A917BZW3"/>
<dbReference type="PANTHER" id="PTHR30086">
    <property type="entry name" value="ARGININE EXPORTER PROTEIN ARGO"/>
    <property type="match status" value="1"/>
</dbReference>
<keyword evidence="2" id="KW-1003">Cell membrane</keyword>
<proteinExistence type="predicted"/>
<evidence type="ECO:0000256" key="5">
    <source>
        <dbReference type="ARBA" id="ARBA00023136"/>
    </source>
</evidence>
<feature type="transmembrane region" description="Helical" evidence="6">
    <location>
        <begin position="6"/>
        <end position="29"/>
    </location>
</feature>
<feature type="transmembrane region" description="Helical" evidence="6">
    <location>
        <begin position="71"/>
        <end position="93"/>
    </location>
</feature>
<evidence type="ECO:0000256" key="6">
    <source>
        <dbReference type="SAM" id="Phobius"/>
    </source>
</evidence>
<reference evidence="7" key="1">
    <citation type="journal article" date="2014" name="Int. J. Syst. Evol. Microbiol.">
        <title>Complete genome sequence of Corynebacterium casei LMG S-19264T (=DSM 44701T), isolated from a smear-ripened cheese.</title>
        <authorList>
            <consortium name="US DOE Joint Genome Institute (JGI-PGF)"/>
            <person name="Walter F."/>
            <person name="Albersmeier A."/>
            <person name="Kalinowski J."/>
            <person name="Ruckert C."/>
        </authorList>
    </citation>
    <scope>NUCLEOTIDE SEQUENCE</scope>
    <source>
        <strain evidence="7">CGMCC 1.15254</strain>
    </source>
</reference>
<feature type="transmembrane region" description="Helical" evidence="6">
    <location>
        <begin position="114"/>
        <end position="143"/>
    </location>
</feature>
<comment type="subcellular location">
    <subcellularLocation>
        <location evidence="1">Cell membrane</location>
        <topology evidence="1">Multi-pass membrane protein</topology>
    </subcellularLocation>
</comment>
<dbReference type="GO" id="GO:0015171">
    <property type="term" value="F:amino acid transmembrane transporter activity"/>
    <property type="evidence" value="ECO:0007669"/>
    <property type="project" value="TreeGrafter"/>
</dbReference>
<gene>
    <name evidence="7" type="ORF">GCM10011332_16350</name>
</gene>
<keyword evidence="8" id="KW-1185">Reference proteome</keyword>
<keyword evidence="3 6" id="KW-0812">Transmembrane</keyword>
<dbReference type="Proteomes" id="UP000632498">
    <property type="component" value="Unassembled WGS sequence"/>
</dbReference>
<dbReference type="PANTHER" id="PTHR30086:SF19">
    <property type="entry name" value="THREONINE EFFLUX PROTEIN"/>
    <property type="match status" value="1"/>
</dbReference>
<comment type="caution">
    <text evidence="7">The sequence shown here is derived from an EMBL/GenBank/DDBJ whole genome shotgun (WGS) entry which is preliminary data.</text>
</comment>
<dbReference type="EMBL" id="BMHV01000010">
    <property type="protein sequence ID" value="GGF63156.1"/>
    <property type="molecule type" value="Genomic_DNA"/>
</dbReference>
<evidence type="ECO:0000256" key="2">
    <source>
        <dbReference type="ARBA" id="ARBA00022475"/>
    </source>
</evidence>
<protein>
    <submittedName>
        <fullName evidence="7">Threonine transporter</fullName>
    </submittedName>
</protein>
<keyword evidence="4 6" id="KW-1133">Transmembrane helix</keyword>
<reference evidence="7" key="2">
    <citation type="submission" date="2020-09" db="EMBL/GenBank/DDBJ databases">
        <authorList>
            <person name="Sun Q."/>
            <person name="Zhou Y."/>
        </authorList>
    </citation>
    <scope>NUCLEOTIDE SEQUENCE</scope>
    <source>
        <strain evidence="7">CGMCC 1.15254</strain>
    </source>
</reference>
<accession>A0A917BZW3</accession>
<evidence type="ECO:0000313" key="7">
    <source>
        <dbReference type="EMBL" id="GGF63156.1"/>
    </source>
</evidence>
<keyword evidence="5 6" id="KW-0472">Membrane</keyword>
<dbReference type="Pfam" id="PF01810">
    <property type="entry name" value="LysE"/>
    <property type="match status" value="1"/>
</dbReference>
<sequence length="210" mass="22338">MGLLVIVLPIIGTLFIGAISPGPSFIVVAKSSLGGSRGKGVAVAFGIGLASAVFAVLALGGLHVIFETVPWLYVGFKVLGGSYLVYLAYKIFVNAKKTLSEVRVQTGQQAKRPVLKGVILGFLTQISNPKTAIVFASVFATFMNREPDMVLYLVLVPMIFLLEFVWYTVVAILLSNSGSRKIYAQAKTTIDRVTAGLLGALGIKLVSDTL</sequence>
<organism evidence="7 8">
    <name type="scientific">Terasakiella brassicae</name>
    <dbReference type="NCBI Taxonomy" id="1634917"/>
    <lineage>
        <taxon>Bacteria</taxon>
        <taxon>Pseudomonadati</taxon>
        <taxon>Pseudomonadota</taxon>
        <taxon>Alphaproteobacteria</taxon>
        <taxon>Rhodospirillales</taxon>
        <taxon>Terasakiellaceae</taxon>
        <taxon>Terasakiella</taxon>
    </lineage>
</organism>
<dbReference type="InterPro" id="IPR001123">
    <property type="entry name" value="LeuE-type"/>
</dbReference>